<dbReference type="GO" id="GO:0009116">
    <property type="term" value="P:nucleoside metabolic process"/>
    <property type="evidence" value="ECO:0007669"/>
    <property type="project" value="InterPro"/>
</dbReference>
<sequence>MLSRLLFGVAIMTSFAVAAPATELGIHAVEARSHSKGSNAGVWERDESEELERRGKTGSYFLLVNATPWRMTFSGRSSYQMNVWEFPLTIEPGEEASVLTVRLGDVVVSTASGTFPGVVKWDSGKVRRKGNFERTGSLNNPPQSLLTALSKLNTAHDLCGSKIPDYLEELKQRWPRLATKSLRSDSLKDILFRANYNHVLKPVQDDEEDGEEEDEEEESCHYCDKAMTVKRKPREMQIHYGLIASGDKLITDATSRNKLNKDLGGHVLCIEMEAAGLMNQFPCLVIRGICDYADSHKNKDWQEHAAIVAAAFAKELLQYVQCSDVKEERPMKDMIQDVHSLVSETREDVSRIRSKQIRDDNIRILDWLTTLDYGPQQSQHRRIRQSGTGD</sequence>
<dbReference type="InterPro" id="IPR000845">
    <property type="entry name" value="Nucleoside_phosphorylase_d"/>
</dbReference>
<protein>
    <recommendedName>
        <fullName evidence="2">Nucleoside phosphorylase domain-containing protein</fullName>
    </recommendedName>
</protein>
<accession>A0A8H4KBI4</accession>
<reference evidence="3" key="1">
    <citation type="submission" date="2020-01" db="EMBL/GenBank/DDBJ databases">
        <title>Identification and distribution of gene clusters putatively required for synthesis of sphingolipid metabolism inhibitors in phylogenetically diverse species of the filamentous fungus Fusarium.</title>
        <authorList>
            <person name="Kim H.-S."/>
            <person name="Busman M."/>
            <person name="Brown D.W."/>
            <person name="Divon H."/>
            <person name="Uhlig S."/>
            <person name="Proctor R.H."/>
        </authorList>
    </citation>
    <scope>NUCLEOTIDE SEQUENCE</scope>
    <source>
        <strain evidence="3">NRRL 53441</strain>
    </source>
</reference>
<dbReference type="Proteomes" id="UP000605986">
    <property type="component" value="Unassembled WGS sequence"/>
</dbReference>
<feature type="chain" id="PRO_5034884001" description="Nucleoside phosphorylase domain-containing protein" evidence="1">
    <location>
        <begin position="19"/>
        <end position="390"/>
    </location>
</feature>
<proteinExistence type="predicted"/>
<dbReference type="InterPro" id="IPR053137">
    <property type="entry name" value="NLR-like"/>
</dbReference>
<evidence type="ECO:0000256" key="1">
    <source>
        <dbReference type="SAM" id="SignalP"/>
    </source>
</evidence>
<dbReference type="Gene3D" id="3.40.50.1580">
    <property type="entry name" value="Nucleoside phosphorylase domain"/>
    <property type="match status" value="1"/>
</dbReference>
<dbReference type="Pfam" id="PF01048">
    <property type="entry name" value="PNP_UDP_1"/>
    <property type="match status" value="1"/>
</dbReference>
<dbReference type="SUPFAM" id="SSF53167">
    <property type="entry name" value="Purine and uridine phosphorylases"/>
    <property type="match status" value="1"/>
</dbReference>
<gene>
    <name evidence="3" type="ORF">F53441_9217</name>
</gene>
<keyword evidence="1" id="KW-0732">Signal</keyword>
<evidence type="ECO:0000313" key="4">
    <source>
        <dbReference type="Proteomes" id="UP000605986"/>
    </source>
</evidence>
<dbReference type="AlphaFoldDB" id="A0A8H4KBI4"/>
<keyword evidence="4" id="KW-1185">Reference proteome</keyword>
<dbReference type="EMBL" id="JAADJG010000411">
    <property type="protein sequence ID" value="KAF4447230.1"/>
    <property type="molecule type" value="Genomic_DNA"/>
</dbReference>
<feature type="signal peptide" evidence="1">
    <location>
        <begin position="1"/>
        <end position="18"/>
    </location>
</feature>
<dbReference type="GO" id="GO:0003824">
    <property type="term" value="F:catalytic activity"/>
    <property type="evidence" value="ECO:0007669"/>
    <property type="project" value="InterPro"/>
</dbReference>
<dbReference type="PANTHER" id="PTHR46082">
    <property type="entry name" value="ATP/GTP-BINDING PROTEIN-RELATED"/>
    <property type="match status" value="1"/>
</dbReference>
<dbReference type="OrthoDB" id="20872at2759"/>
<dbReference type="PANTHER" id="PTHR46082:SF11">
    <property type="entry name" value="AAA+ ATPASE DOMAIN-CONTAINING PROTEIN-RELATED"/>
    <property type="match status" value="1"/>
</dbReference>
<name>A0A8H4KBI4_9HYPO</name>
<comment type="caution">
    <text evidence="3">The sequence shown here is derived from an EMBL/GenBank/DDBJ whole genome shotgun (WGS) entry which is preliminary data.</text>
</comment>
<feature type="domain" description="Nucleoside phosphorylase" evidence="2">
    <location>
        <begin position="232"/>
        <end position="318"/>
    </location>
</feature>
<dbReference type="InterPro" id="IPR035994">
    <property type="entry name" value="Nucleoside_phosphorylase_sf"/>
</dbReference>
<organism evidence="3 4">
    <name type="scientific">Fusarium austroafricanum</name>
    <dbReference type="NCBI Taxonomy" id="2364996"/>
    <lineage>
        <taxon>Eukaryota</taxon>
        <taxon>Fungi</taxon>
        <taxon>Dikarya</taxon>
        <taxon>Ascomycota</taxon>
        <taxon>Pezizomycotina</taxon>
        <taxon>Sordariomycetes</taxon>
        <taxon>Hypocreomycetidae</taxon>
        <taxon>Hypocreales</taxon>
        <taxon>Nectriaceae</taxon>
        <taxon>Fusarium</taxon>
        <taxon>Fusarium concolor species complex</taxon>
    </lineage>
</organism>
<evidence type="ECO:0000259" key="2">
    <source>
        <dbReference type="Pfam" id="PF01048"/>
    </source>
</evidence>
<evidence type="ECO:0000313" key="3">
    <source>
        <dbReference type="EMBL" id="KAF4447230.1"/>
    </source>
</evidence>